<feature type="region of interest" description="Disordered" evidence="5">
    <location>
        <begin position="838"/>
        <end position="889"/>
    </location>
</feature>
<dbReference type="Proteomes" id="UP000799536">
    <property type="component" value="Unassembled WGS sequence"/>
</dbReference>
<organism evidence="8 9">
    <name type="scientific">Delitschia confertaspora ATCC 74209</name>
    <dbReference type="NCBI Taxonomy" id="1513339"/>
    <lineage>
        <taxon>Eukaryota</taxon>
        <taxon>Fungi</taxon>
        <taxon>Dikarya</taxon>
        <taxon>Ascomycota</taxon>
        <taxon>Pezizomycotina</taxon>
        <taxon>Dothideomycetes</taxon>
        <taxon>Pleosporomycetidae</taxon>
        <taxon>Pleosporales</taxon>
        <taxon>Delitschiaceae</taxon>
        <taxon>Delitschia</taxon>
    </lineage>
</organism>
<keyword evidence="3" id="KW-0206">Cytoskeleton</keyword>
<evidence type="ECO:0000256" key="5">
    <source>
        <dbReference type="SAM" id="MobiDB-lite"/>
    </source>
</evidence>
<dbReference type="GO" id="GO:0005815">
    <property type="term" value="C:microtubule organizing center"/>
    <property type="evidence" value="ECO:0007669"/>
    <property type="project" value="UniProtKB-SubCell"/>
</dbReference>
<feature type="region of interest" description="Disordered" evidence="5">
    <location>
        <begin position="727"/>
        <end position="798"/>
    </location>
</feature>
<evidence type="ECO:0000256" key="4">
    <source>
        <dbReference type="SAM" id="Coils"/>
    </source>
</evidence>
<feature type="coiled-coil region" evidence="4">
    <location>
        <begin position="624"/>
        <end position="662"/>
    </location>
</feature>
<sequence>MPPTPRSSEGKARAIRELSRELSHSPRSLPSLSQQQSDSQPTHQFSTGLSLDSLSDNEDVLQSTRQFNDDTTNALPTQPYIRSTAKKVGAWQPPMSEPPIDTSMVDKHFNDFDHTISEGEEDSIELARGGNKSNRSTPGRGLHSSFTDFNPLYDMTPPKGRTRKSYGAAETGNLRRDAQVRRASQKDVLSPRPTGTRNSPAPGPSKDRKRNSLAHLHAKVTEEDTFMSERPPTGTIKAPTSRFSRSRQGSPQLNNPTQTPQHTVTGTNRPNTATNATYQSFMLPDLPNLTELVSGVFQDGTPVFSKTAPPRHRFAAPSQPGGNGGEQPNHVPIDSVPIPEDGKAVLASLNLLREKVAQLEHERAEAEKTIEEQELEIVQLRTVNQVQEKLRGRDSALGSTDGEGSGGISNWKVEKTRLESSVQTLRTRLDRAERKLSVSEIANKRITAERDNLVNQLSVAFYNSEDLKTEKDALRTENDTLRQEVDSLRAENDELRRQIQEEQDHFRSETLQLRRQVDRAENGVQKENETLRDELARVRDQNDENTQNLARKDAELRKAKRDQAEFARLKAENNSLQARMASLKSKREQEARRWANRESELKSKIDHRDETIRHFQDMTQEQTNEAIRVDNENLRAELAQLTAQYENDNEQWAQKEERLRRKVEKSRLFEDMTREILHLRQENAQPQEKETAKEVTSGGIRKQNSERAENTKTRIATQVQRELRNIRSASVAQAPTQQQLSPQKPQSRIQTTSYGSSLPAKVSRSVSEPVPRQMGQDSDGESTTDLSLSPRRSTPYVMHGGVTATANATVEPPPELDYTDLSDIHTEDIANLRRVLEEERAGRKSAPEEATQRTAREDTVRSVASVKSTRQQSLPRRSSMKDVTEKTQMTEKTQGTVFEDLTGLATDNGQNAADEPTRTGKSIADASILSNSGRRRRSAPPVEMTSAFIIPDLTFHFTASNLKETEIGEHDDKNCTVCIRQTGKTPTDPVTVPKLVPASDRMPDEIDATLRPSRSPRQALALVVKELKDEHAHIRMEWAVSTAFLESMDVSISRTKRINEQAKNAALLKRMHIKADQIYYLYDVLEGQKADQLTEEEVEDITREILMEDEPEVADGGNAKSNSKGKKVTLDIAGEREESGVVGGDADGEGVSEDLPSWEGFESTNTGSVRFGGLRRGSRGY</sequence>
<evidence type="ECO:0000256" key="2">
    <source>
        <dbReference type="ARBA" id="ARBA00022490"/>
    </source>
</evidence>
<feature type="compositionally biased region" description="Basic and acidic residues" evidence="5">
    <location>
        <begin position="8"/>
        <end position="24"/>
    </location>
</feature>
<feature type="region of interest" description="Disordered" evidence="5">
    <location>
        <begin position="303"/>
        <end position="330"/>
    </location>
</feature>
<dbReference type="Pfam" id="PF14197">
    <property type="entry name" value="Cep57_CLD_2"/>
    <property type="match status" value="1"/>
</dbReference>
<feature type="compositionally biased region" description="Polar residues" evidence="5">
    <location>
        <begin position="781"/>
        <end position="792"/>
    </location>
</feature>
<feature type="domain" description="Cep57 centrosome microtubule-binding" evidence="6">
    <location>
        <begin position="1008"/>
        <end position="1084"/>
    </location>
</feature>
<keyword evidence="4" id="KW-0175">Coiled coil</keyword>
<keyword evidence="9" id="KW-1185">Reference proteome</keyword>
<feature type="region of interest" description="Disordered" evidence="5">
    <location>
        <begin position="680"/>
        <end position="715"/>
    </location>
</feature>
<dbReference type="InterPro" id="IPR025925">
    <property type="entry name" value="PPC89_CLD"/>
</dbReference>
<dbReference type="OrthoDB" id="76453at2759"/>
<comment type="subcellular location">
    <subcellularLocation>
        <location evidence="1">Cytoplasm</location>
        <location evidence="1">Cytoskeleton</location>
        <location evidence="1">Microtubule organizing center</location>
    </subcellularLocation>
</comment>
<name>A0A9P4JLH5_9PLEO</name>
<dbReference type="GO" id="GO:0008017">
    <property type="term" value="F:microtubule binding"/>
    <property type="evidence" value="ECO:0007669"/>
    <property type="project" value="InterPro"/>
</dbReference>
<evidence type="ECO:0000313" key="9">
    <source>
        <dbReference type="Proteomes" id="UP000799536"/>
    </source>
</evidence>
<keyword evidence="2" id="KW-0963">Cytoplasm</keyword>
<dbReference type="InterPro" id="IPR051756">
    <property type="entry name" value="Centrosomal_MT-associated"/>
</dbReference>
<feature type="compositionally biased region" description="Basic residues" evidence="5">
    <location>
        <begin position="207"/>
        <end position="218"/>
    </location>
</feature>
<evidence type="ECO:0000313" key="8">
    <source>
        <dbReference type="EMBL" id="KAF2200381.1"/>
    </source>
</evidence>
<evidence type="ECO:0000256" key="1">
    <source>
        <dbReference type="ARBA" id="ARBA00004267"/>
    </source>
</evidence>
<feature type="compositionally biased region" description="Polar residues" evidence="5">
    <location>
        <begin position="241"/>
        <end position="274"/>
    </location>
</feature>
<feature type="region of interest" description="Disordered" evidence="5">
    <location>
        <begin position="1113"/>
        <end position="1166"/>
    </location>
</feature>
<feature type="compositionally biased region" description="Basic and acidic residues" evidence="5">
    <location>
        <begin position="879"/>
        <end position="889"/>
    </location>
</feature>
<reference evidence="8" key="1">
    <citation type="journal article" date="2020" name="Stud. Mycol.">
        <title>101 Dothideomycetes genomes: a test case for predicting lifestyles and emergence of pathogens.</title>
        <authorList>
            <person name="Haridas S."/>
            <person name="Albert R."/>
            <person name="Binder M."/>
            <person name="Bloem J."/>
            <person name="Labutti K."/>
            <person name="Salamov A."/>
            <person name="Andreopoulos B."/>
            <person name="Baker S."/>
            <person name="Barry K."/>
            <person name="Bills G."/>
            <person name="Bluhm B."/>
            <person name="Cannon C."/>
            <person name="Castanera R."/>
            <person name="Culley D."/>
            <person name="Daum C."/>
            <person name="Ezra D."/>
            <person name="Gonzalez J."/>
            <person name="Henrissat B."/>
            <person name="Kuo A."/>
            <person name="Liang C."/>
            <person name="Lipzen A."/>
            <person name="Lutzoni F."/>
            <person name="Magnuson J."/>
            <person name="Mondo S."/>
            <person name="Nolan M."/>
            <person name="Ohm R."/>
            <person name="Pangilinan J."/>
            <person name="Park H.-J."/>
            <person name="Ramirez L."/>
            <person name="Alfaro M."/>
            <person name="Sun H."/>
            <person name="Tritt A."/>
            <person name="Yoshinaga Y."/>
            <person name="Zwiers L.-H."/>
            <person name="Turgeon B."/>
            <person name="Goodwin S."/>
            <person name="Spatafora J."/>
            <person name="Crous P."/>
            <person name="Grigoriev I."/>
        </authorList>
    </citation>
    <scope>NUCLEOTIDE SEQUENCE</scope>
    <source>
        <strain evidence="8">ATCC 74209</strain>
    </source>
</reference>
<feature type="coiled-coil region" evidence="4">
    <location>
        <begin position="415"/>
        <end position="593"/>
    </location>
</feature>
<dbReference type="Gene3D" id="1.20.5.1700">
    <property type="match status" value="1"/>
</dbReference>
<feature type="compositionally biased region" description="Basic and acidic residues" evidence="5">
    <location>
        <begin position="838"/>
        <end position="860"/>
    </location>
</feature>
<feature type="compositionally biased region" description="Basic and acidic residues" evidence="5">
    <location>
        <begin position="104"/>
        <end position="117"/>
    </location>
</feature>
<evidence type="ECO:0000256" key="3">
    <source>
        <dbReference type="ARBA" id="ARBA00023212"/>
    </source>
</evidence>
<dbReference type="PANTHER" id="PTHR19336:SF9">
    <property type="entry name" value="SPINDLE POLE BODY PROTEIN PPC89"/>
    <property type="match status" value="1"/>
</dbReference>
<accession>A0A9P4JLH5</accession>
<feature type="coiled-coil region" evidence="4">
    <location>
        <begin position="349"/>
        <end position="390"/>
    </location>
</feature>
<feature type="compositionally biased region" description="Polar residues" evidence="5">
    <location>
        <begin position="42"/>
        <end position="76"/>
    </location>
</feature>
<dbReference type="PANTHER" id="PTHR19336">
    <property type="entry name" value="UNCHARACTERIZED DUF1167"/>
    <property type="match status" value="1"/>
</dbReference>
<feature type="compositionally biased region" description="Polar residues" evidence="5">
    <location>
        <begin position="865"/>
        <end position="876"/>
    </location>
</feature>
<dbReference type="EMBL" id="ML994025">
    <property type="protein sequence ID" value="KAF2200381.1"/>
    <property type="molecule type" value="Genomic_DNA"/>
</dbReference>
<feature type="compositionally biased region" description="Basic and acidic residues" evidence="5">
    <location>
        <begin position="703"/>
        <end position="712"/>
    </location>
</feature>
<feature type="region of interest" description="Disordered" evidence="5">
    <location>
        <begin position="1"/>
        <end position="274"/>
    </location>
</feature>
<evidence type="ECO:0000259" key="7">
    <source>
        <dbReference type="Pfam" id="PF14197"/>
    </source>
</evidence>
<gene>
    <name evidence="8" type="ORF">GQ43DRAFT_373943</name>
</gene>
<evidence type="ECO:0000259" key="6">
    <source>
        <dbReference type="Pfam" id="PF06657"/>
    </source>
</evidence>
<comment type="caution">
    <text evidence="8">The sequence shown here is derived from an EMBL/GenBank/DDBJ whole genome shotgun (WGS) entry which is preliminary data.</text>
</comment>
<dbReference type="InterPro" id="IPR024957">
    <property type="entry name" value="Cep57_MT-bd_dom"/>
</dbReference>
<dbReference type="Pfam" id="PF06657">
    <property type="entry name" value="Cep57_MT_bd"/>
    <property type="match status" value="1"/>
</dbReference>
<feature type="domain" description="PPC89 centrosome localisation" evidence="7">
    <location>
        <begin position="418"/>
        <end position="483"/>
    </location>
</feature>
<feature type="region of interest" description="Disordered" evidence="5">
    <location>
        <begin position="907"/>
        <end position="940"/>
    </location>
</feature>
<feature type="compositionally biased region" description="Basic and acidic residues" evidence="5">
    <location>
        <begin position="680"/>
        <end position="693"/>
    </location>
</feature>
<dbReference type="AlphaFoldDB" id="A0A9P4JLH5"/>
<proteinExistence type="predicted"/>
<feature type="compositionally biased region" description="Low complexity" evidence="5">
    <location>
        <begin position="25"/>
        <end position="41"/>
    </location>
</feature>
<evidence type="ECO:0008006" key="10">
    <source>
        <dbReference type="Google" id="ProtNLM"/>
    </source>
</evidence>
<feature type="compositionally biased region" description="Polar residues" evidence="5">
    <location>
        <begin position="727"/>
        <end position="756"/>
    </location>
</feature>
<protein>
    <recommendedName>
        <fullName evidence="10">Cep57 centrosome microtubule-binding domain-containing protein</fullName>
    </recommendedName>
</protein>